<organism evidence="1 2">
    <name type="scientific">Alsobacter ponti</name>
    <dbReference type="NCBI Taxonomy" id="2962936"/>
    <lineage>
        <taxon>Bacteria</taxon>
        <taxon>Pseudomonadati</taxon>
        <taxon>Pseudomonadota</taxon>
        <taxon>Alphaproteobacteria</taxon>
        <taxon>Hyphomicrobiales</taxon>
        <taxon>Alsobacteraceae</taxon>
        <taxon>Alsobacter</taxon>
    </lineage>
</organism>
<sequence length="126" mass="12935">MLSPNADLQTRPALDTDEARLLVETGFLALSRGKVGEAEAIFHAVLAARPGEEAGHLGLAQLALLLGDTERALRALSEAPDTAAVLAFRGMALARRGDAAGARSLLARAAADPDVGALARAVLDSL</sequence>
<evidence type="ECO:0000313" key="2">
    <source>
        <dbReference type="Proteomes" id="UP001205890"/>
    </source>
</evidence>
<dbReference type="Pfam" id="PF14559">
    <property type="entry name" value="TPR_19"/>
    <property type="match status" value="1"/>
</dbReference>
<dbReference type="SUPFAM" id="SSF48452">
    <property type="entry name" value="TPR-like"/>
    <property type="match status" value="1"/>
</dbReference>
<gene>
    <name evidence="1" type="ORF">NK718_13360</name>
</gene>
<reference evidence="1 2" key="1">
    <citation type="submission" date="2022-07" db="EMBL/GenBank/DDBJ databases">
        <authorList>
            <person name="Li W.-J."/>
            <person name="Deng Q.-Q."/>
        </authorList>
    </citation>
    <scope>NUCLEOTIDE SEQUENCE [LARGE SCALE GENOMIC DNA]</scope>
    <source>
        <strain evidence="1 2">SYSU M60028</strain>
    </source>
</reference>
<dbReference type="EMBL" id="JANCLU010000012">
    <property type="protein sequence ID" value="MCP8939508.1"/>
    <property type="molecule type" value="Genomic_DNA"/>
</dbReference>
<dbReference type="Proteomes" id="UP001205890">
    <property type="component" value="Unassembled WGS sequence"/>
</dbReference>
<comment type="caution">
    <text evidence="1">The sequence shown here is derived from an EMBL/GenBank/DDBJ whole genome shotgun (WGS) entry which is preliminary data.</text>
</comment>
<dbReference type="RefSeq" id="WP_254743125.1">
    <property type="nucleotide sequence ID" value="NZ_JANCLU010000012.1"/>
</dbReference>
<proteinExistence type="predicted"/>
<keyword evidence="2" id="KW-1185">Reference proteome</keyword>
<name>A0ABT1LEI0_9HYPH</name>
<evidence type="ECO:0000313" key="1">
    <source>
        <dbReference type="EMBL" id="MCP8939508.1"/>
    </source>
</evidence>
<accession>A0ABT1LEI0</accession>
<dbReference type="Gene3D" id="1.25.40.10">
    <property type="entry name" value="Tetratricopeptide repeat domain"/>
    <property type="match status" value="1"/>
</dbReference>
<protein>
    <submittedName>
        <fullName evidence="1">Tetratricopeptide repeat protein</fullName>
    </submittedName>
</protein>
<dbReference type="InterPro" id="IPR011990">
    <property type="entry name" value="TPR-like_helical_dom_sf"/>
</dbReference>